<sequence>MHKNRCRVGNKVFGSELPKLYDENCFDLLICKEHTEDVFDAYKASNKPKKYKKYKCSLKCSNSYLTYITKHEDGTYQDYHDALEDFRNTYNVHMKNGTEYKNVDIYIPYTKGDRIIVLVTITSIIISFICFL</sequence>
<dbReference type="EMBL" id="DF158429">
    <property type="protein sequence ID" value="GAB69999.1"/>
    <property type="molecule type" value="Genomic_DNA"/>
</dbReference>
<keyword evidence="1" id="KW-1133">Transmembrane helix</keyword>
<organism evidence="2 3">
    <name type="scientific">Plasmodium cynomolgi (strain B)</name>
    <dbReference type="NCBI Taxonomy" id="1120755"/>
    <lineage>
        <taxon>Eukaryota</taxon>
        <taxon>Sar</taxon>
        <taxon>Alveolata</taxon>
        <taxon>Apicomplexa</taxon>
        <taxon>Aconoidasida</taxon>
        <taxon>Haemosporida</taxon>
        <taxon>Plasmodiidae</taxon>
        <taxon>Plasmodium</taxon>
        <taxon>Plasmodium (Plasmodium)</taxon>
    </lineage>
</organism>
<dbReference type="VEuPathDB" id="PlasmoDB:PCYB_007480"/>
<evidence type="ECO:0000256" key="1">
    <source>
        <dbReference type="SAM" id="Phobius"/>
    </source>
</evidence>
<keyword evidence="1" id="KW-0472">Membrane</keyword>
<dbReference type="Proteomes" id="UP000006319">
    <property type="component" value="Unassembled WGS sequence"/>
</dbReference>
<protein>
    <submittedName>
        <fullName evidence="2">CYIR protein</fullName>
    </submittedName>
</protein>
<feature type="transmembrane region" description="Helical" evidence="1">
    <location>
        <begin position="115"/>
        <end position="131"/>
    </location>
</feature>
<dbReference type="AlphaFoldDB" id="K6V0Z8"/>
<reference evidence="2 3" key="1">
    <citation type="journal article" date="2012" name="Nat. Genet.">
        <title>Plasmodium cynomolgi genome sequences provide insight into Plasmodium vivax and the monkey malaria clade.</title>
        <authorList>
            <person name="Tachibana S."/>
            <person name="Sullivan S.A."/>
            <person name="Kawai S."/>
            <person name="Nakamura S."/>
            <person name="Kim H.R."/>
            <person name="Goto N."/>
            <person name="Arisue N."/>
            <person name="Palacpac N.M.Q."/>
            <person name="Honma H."/>
            <person name="Yagi M."/>
            <person name="Tougan T."/>
            <person name="Katakai Y."/>
            <person name="Kaneko O."/>
            <person name="Mita T."/>
            <person name="Kita K."/>
            <person name="Yasutomi Y."/>
            <person name="Sutton P.L."/>
            <person name="Shakhbatyan R."/>
            <person name="Horii T."/>
            <person name="Yasunaga T."/>
            <person name="Barnwell J.W."/>
            <person name="Escalante A.A."/>
            <person name="Carlton J.M."/>
            <person name="Tanabe K."/>
        </authorList>
    </citation>
    <scope>NUCLEOTIDE SEQUENCE [LARGE SCALE GENOMIC DNA]</scope>
    <source>
        <strain evidence="2 3">B</strain>
    </source>
</reference>
<proteinExistence type="predicted"/>
<dbReference type="KEGG" id="pcy:PCYB_007480"/>
<evidence type="ECO:0000313" key="2">
    <source>
        <dbReference type="EMBL" id="GAB69999.1"/>
    </source>
</evidence>
<dbReference type="GeneID" id="14696538"/>
<keyword evidence="1" id="KW-0812">Transmembrane</keyword>
<dbReference type="RefSeq" id="XP_004228214.1">
    <property type="nucleotide sequence ID" value="XM_004228166.1"/>
</dbReference>
<accession>K6V0Z8</accession>
<gene>
    <name evidence="2" type="ORF">PCYB_007480</name>
</gene>
<dbReference type="PhylomeDB" id="K6V0Z8"/>
<keyword evidence="3" id="KW-1185">Reference proteome</keyword>
<evidence type="ECO:0000313" key="3">
    <source>
        <dbReference type="Proteomes" id="UP000006319"/>
    </source>
</evidence>
<name>K6V0Z8_PLACD</name>